<feature type="transmembrane region" description="Helical" evidence="4">
    <location>
        <begin position="84"/>
        <end position="106"/>
    </location>
</feature>
<keyword evidence="7" id="KW-1185">Reference proteome</keyword>
<dbReference type="Pfam" id="PF07730">
    <property type="entry name" value="HisKA_3"/>
    <property type="match status" value="1"/>
</dbReference>
<keyword evidence="4" id="KW-0812">Transmembrane</keyword>
<keyword evidence="2 6" id="KW-0418">Kinase</keyword>
<dbReference type="EMBL" id="AUBJ02000001">
    <property type="protein sequence ID" value="MCP2333406.1"/>
    <property type="molecule type" value="Genomic_DNA"/>
</dbReference>
<dbReference type="Proteomes" id="UP000791080">
    <property type="component" value="Unassembled WGS sequence"/>
</dbReference>
<dbReference type="GO" id="GO:0016301">
    <property type="term" value="F:kinase activity"/>
    <property type="evidence" value="ECO:0007669"/>
    <property type="project" value="UniProtKB-KW"/>
</dbReference>
<comment type="caution">
    <text evidence="6">The sequence shown here is derived from an EMBL/GenBank/DDBJ whole genome shotgun (WGS) entry which is preliminary data.</text>
</comment>
<keyword evidence="1" id="KW-0808">Transferase</keyword>
<evidence type="ECO:0000256" key="3">
    <source>
        <dbReference type="ARBA" id="ARBA00023012"/>
    </source>
</evidence>
<protein>
    <submittedName>
        <fullName evidence="6">Two-component system, NarL family, sensor histidine kinase DesK</fullName>
    </submittedName>
</protein>
<accession>A0ABT1JMP5</accession>
<evidence type="ECO:0000256" key="4">
    <source>
        <dbReference type="SAM" id="Phobius"/>
    </source>
</evidence>
<proteinExistence type="predicted"/>
<dbReference type="PANTHER" id="PTHR24421:SF63">
    <property type="entry name" value="SENSOR HISTIDINE KINASE DESK"/>
    <property type="match status" value="1"/>
</dbReference>
<evidence type="ECO:0000313" key="7">
    <source>
        <dbReference type="Proteomes" id="UP000791080"/>
    </source>
</evidence>
<evidence type="ECO:0000256" key="1">
    <source>
        <dbReference type="ARBA" id="ARBA00022679"/>
    </source>
</evidence>
<dbReference type="InterPro" id="IPR036890">
    <property type="entry name" value="HATPase_C_sf"/>
</dbReference>
<keyword evidence="3" id="KW-0902">Two-component regulatory system</keyword>
<feature type="domain" description="Signal transduction histidine kinase subgroup 3 dimerisation and phosphoacceptor" evidence="5">
    <location>
        <begin position="191"/>
        <end position="256"/>
    </location>
</feature>
<keyword evidence="4" id="KW-1133">Transmembrane helix</keyword>
<sequence length="389" mass="40782">MGWGSVLVVLVVLQPVPDGAQQVLLFGAASFAALHAACVRRALRSPTARVPVGLSGPSLAVAVGLGVVGGAFTMSVGQDFAEGAWGASAGLLWLGVPGVAVADIGVGRSRRHLTVITAAVTGLVCLGVVVVTLVFVDATASWRSLAVPVVFGLLVVPLVVYSDFRVLESWRSATELDNAQRAAVEMAGHRERMRLAEDLHDILGHSLEVVALKSELALRLREVDPERADAEVAETHRLARAALREVREVARERRRTELAAEIVAVTHLVESAGIQGTTVGFPAVPEPGTPASVILGRVLREATTNLLRHSDATWCGITVRERDGRVELVVRNDGVRATAGETSSGGGLEGLGRRLGELGGRLSAGVREDGVFELAASVPSSASVREVTE</sequence>
<dbReference type="PANTHER" id="PTHR24421">
    <property type="entry name" value="NITRATE/NITRITE SENSOR PROTEIN NARX-RELATED"/>
    <property type="match status" value="1"/>
</dbReference>
<keyword evidence="4" id="KW-0472">Membrane</keyword>
<dbReference type="InterPro" id="IPR011712">
    <property type="entry name" value="Sig_transdc_His_kin_sub3_dim/P"/>
</dbReference>
<reference evidence="6 7" key="1">
    <citation type="submission" date="2013-07" db="EMBL/GenBank/DDBJ databases">
        <authorList>
            <consortium name="DOE Joint Genome Institute"/>
            <person name="Reeve W."/>
            <person name="Huntemann M."/>
            <person name="Han J."/>
            <person name="Chen A."/>
            <person name="Kyrpides N."/>
            <person name="Mavromatis K."/>
            <person name="Markowitz V."/>
            <person name="Palaniappan K."/>
            <person name="Ivanova N."/>
            <person name="Schaumberg A."/>
            <person name="Pati A."/>
            <person name="Liolios K."/>
            <person name="Nordberg H.P."/>
            <person name="Cantor M.N."/>
            <person name="Hua S.X."/>
            <person name="Woyke T."/>
        </authorList>
    </citation>
    <scope>NUCLEOTIDE SEQUENCE [LARGE SCALE GENOMIC DNA]</scope>
    <source>
        <strain evidence="6 7">DSM 43889</strain>
    </source>
</reference>
<feature type="transmembrane region" description="Helical" evidence="4">
    <location>
        <begin position="142"/>
        <end position="161"/>
    </location>
</feature>
<dbReference type="Gene3D" id="1.20.5.1930">
    <property type="match status" value="1"/>
</dbReference>
<dbReference type="Gene3D" id="3.30.565.10">
    <property type="entry name" value="Histidine kinase-like ATPase, C-terminal domain"/>
    <property type="match status" value="1"/>
</dbReference>
<feature type="transmembrane region" description="Helical" evidence="4">
    <location>
        <begin position="20"/>
        <end position="38"/>
    </location>
</feature>
<dbReference type="SUPFAM" id="SSF55874">
    <property type="entry name" value="ATPase domain of HSP90 chaperone/DNA topoisomerase II/histidine kinase"/>
    <property type="match status" value="1"/>
</dbReference>
<organism evidence="6 7">
    <name type="scientific">Actinoalloteichus caeruleus DSM 43889</name>
    <dbReference type="NCBI Taxonomy" id="1120930"/>
    <lineage>
        <taxon>Bacteria</taxon>
        <taxon>Bacillati</taxon>
        <taxon>Actinomycetota</taxon>
        <taxon>Actinomycetes</taxon>
        <taxon>Pseudonocardiales</taxon>
        <taxon>Pseudonocardiaceae</taxon>
        <taxon>Actinoalloteichus</taxon>
        <taxon>Actinoalloteichus cyanogriseus</taxon>
    </lineage>
</organism>
<evidence type="ECO:0000256" key="2">
    <source>
        <dbReference type="ARBA" id="ARBA00022777"/>
    </source>
</evidence>
<feature type="transmembrane region" description="Helical" evidence="4">
    <location>
        <begin position="50"/>
        <end position="72"/>
    </location>
</feature>
<gene>
    <name evidence="6" type="ORF">G443_003676</name>
</gene>
<dbReference type="InterPro" id="IPR050482">
    <property type="entry name" value="Sensor_HK_TwoCompSys"/>
</dbReference>
<name>A0ABT1JMP5_ACTCY</name>
<evidence type="ECO:0000259" key="5">
    <source>
        <dbReference type="Pfam" id="PF07730"/>
    </source>
</evidence>
<evidence type="ECO:0000313" key="6">
    <source>
        <dbReference type="EMBL" id="MCP2333406.1"/>
    </source>
</evidence>
<reference evidence="6 7" key="2">
    <citation type="submission" date="2022-06" db="EMBL/GenBank/DDBJ databases">
        <title>Genomic Encyclopedia of Type Strains, Phase I: the one thousand microbial genomes (KMG-I) project.</title>
        <authorList>
            <person name="Kyrpides N."/>
        </authorList>
    </citation>
    <scope>NUCLEOTIDE SEQUENCE [LARGE SCALE GENOMIC DNA]</scope>
    <source>
        <strain evidence="6 7">DSM 43889</strain>
    </source>
</reference>
<feature type="transmembrane region" description="Helical" evidence="4">
    <location>
        <begin position="113"/>
        <end position="136"/>
    </location>
</feature>